<dbReference type="RefSeq" id="WP_158336787.1">
    <property type="nucleotide sequence ID" value="NZ_CP033004.1"/>
</dbReference>
<keyword evidence="2 5" id="KW-0689">Ribosomal protein</keyword>
<evidence type="ECO:0000313" key="7">
    <source>
        <dbReference type="Proteomes" id="UP000298566"/>
    </source>
</evidence>
<dbReference type="NCBIfam" id="TIGR00012">
    <property type="entry name" value="L29"/>
    <property type="match status" value="1"/>
</dbReference>
<dbReference type="Pfam" id="PF00831">
    <property type="entry name" value="Ribosomal_L29"/>
    <property type="match status" value="1"/>
</dbReference>
<dbReference type="Proteomes" id="UP000298566">
    <property type="component" value="Chromosome"/>
</dbReference>
<reference evidence="6 7" key="1">
    <citation type="submission" date="2018-10" db="EMBL/GenBank/DDBJ databases">
        <title>Comparative functional genomics of the obligate endosymbiont Buchnera aphidicola.</title>
        <authorList>
            <person name="Chong R.A."/>
        </authorList>
    </citation>
    <scope>NUCLEOTIDE SEQUENCE [LARGE SCALE GENOMIC DNA]</scope>
    <source>
        <strain evidence="6 7">Mrh</strain>
    </source>
</reference>
<evidence type="ECO:0000256" key="2">
    <source>
        <dbReference type="ARBA" id="ARBA00022980"/>
    </source>
</evidence>
<dbReference type="GO" id="GO:0003735">
    <property type="term" value="F:structural constituent of ribosome"/>
    <property type="evidence" value="ECO:0007669"/>
    <property type="project" value="InterPro"/>
</dbReference>
<dbReference type="PROSITE" id="PS00579">
    <property type="entry name" value="RIBOSOMAL_L29"/>
    <property type="match status" value="1"/>
</dbReference>
<evidence type="ECO:0000256" key="3">
    <source>
        <dbReference type="ARBA" id="ARBA00023274"/>
    </source>
</evidence>
<organism evidence="6 7">
    <name type="scientific">Buchnera aphidicola subsp. Melaphis rhois</name>
    <dbReference type="NCBI Taxonomy" id="118103"/>
    <lineage>
        <taxon>Bacteria</taxon>
        <taxon>Pseudomonadati</taxon>
        <taxon>Pseudomonadota</taxon>
        <taxon>Gammaproteobacteria</taxon>
        <taxon>Enterobacterales</taxon>
        <taxon>Erwiniaceae</taxon>
        <taxon>Buchnera</taxon>
    </lineage>
</organism>
<dbReference type="SUPFAM" id="SSF46561">
    <property type="entry name" value="Ribosomal protein L29 (L29p)"/>
    <property type="match status" value="1"/>
</dbReference>
<dbReference type="GO" id="GO:0006412">
    <property type="term" value="P:translation"/>
    <property type="evidence" value="ECO:0007669"/>
    <property type="project" value="UniProtKB-UniRule"/>
</dbReference>
<dbReference type="GO" id="GO:0005840">
    <property type="term" value="C:ribosome"/>
    <property type="evidence" value="ECO:0007669"/>
    <property type="project" value="UniProtKB-KW"/>
</dbReference>
<dbReference type="GO" id="GO:1990904">
    <property type="term" value="C:ribonucleoprotein complex"/>
    <property type="evidence" value="ECO:0007669"/>
    <property type="project" value="UniProtKB-KW"/>
</dbReference>
<comment type="similarity">
    <text evidence="1 5">Belongs to the universal ribosomal protein uL29 family.</text>
</comment>
<dbReference type="InterPro" id="IPR018254">
    <property type="entry name" value="Ribosomal_uL29_CS"/>
</dbReference>
<gene>
    <name evidence="5" type="primary">rpmC</name>
    <name evidence="6" type="ORF">D9V73_02410</name>
</gene>
<evidence type="ECO:0000256" key="1">
    <source>
        <dbReference type="ARBA" id="ARBA00009254"/>
    </source>
</evidence>
<evidence type="ECO:0000313" key="6">
    <source>
        <dbReference type="EMBL" id="QCI23472.1"/>
    </source>
</evidence>
<keyword evidence="3 5" id="KW-0687">Ribonucleoprotein</keyword>
<proteinExistence type="inferred from homology"/>
<evidence type="ECO:0000256" key="4">
    <source>
        <dbReference type="ARBA" id="ARBA00035204"/>
    </source>
</evidence>
<dbReference type="InterPro" id="IPR036049">
    <property type="entry name" value="Ribosomal_uL29_sf"/>
</dbReference>
<dbReference type="EMBL" id="CP033004">
    <property type="protein sequence ID" value="QCI23472.1"/>
    <property type="molecule type" value="Genomic_DNA"/>
</dbReference>
<sequence>MKELNIELDNLLQEQFSLRLQFSSKKLQKSHLLRLVRRNIARVNFLLTNKEKCNGKKN</sequence>
<accession>A0A4D6Y1I5</accession>
<dbReference type="AlphaFoldDB" id="A0A4D6Y1I5"/>
<dbReference type="InterPro" id="IPR001854">
    <property type="entry name" value="Ribosomal_uL29"/>
</dbReference>
<protein>
    <recommendedName>
        <fullName evidence="4 5">Large ribosomal subunit protein uL29</fullName>
    </recommendedName>
</protein>
<dbReference type="Gene3D" id="6.10.140.1970">
    <property type="match status" value="1"/>
</dbReference>
<name>A0A4D6Y1I5_BUCMH</name>
<evidence type="ECO:0000256" key="5">
    <source>
        <dbReference type="HAMAP-Rule" id="MF_00374"/>
    </source>
</evidence>
<dbReference type="HAMAP" id="MF_00374">
    <property type="entry name" value="Ribosomal_uL29"/>
    <property type="match status" value="1"/>
</dbReference>
<dbReference type="OrthoDB" id="9815192at2"/>